<sequence>MAAGTSRRALGEKEKQRLSKESIELQVVLITPGHQMVNLPPVGGLIPTRDEPNESGVIRELKEFDGLVIVYRKSVIHLQVESGTLSRESFSCSRFGMIVLKAELKSTNRI</sequence>
<evidence type="ECO:0000313" key="1">
    <source>
        <dbReference type="EMBL" id="CAB1422356.1"/>
    </source>
</evidence>
<reference evidence="1" key="1">
    <citation type="submission" date="2020-03" db="EMBL/GenBank/DDBJ databases">
        <authorList>
            <person name="Weist P."/>
        </authorList>
    </citation>
    <scope>NUCLEOTIDE SEQUENCE</scope>
</reference>
<keyword evidence="2" id="KW-1185">Reference proteome</keyword>
<organism evidence="1 2">
    <name type="scientific">Pleuronectes platessa</name>
    <name type="common">European plaice</name>
    <dbReference type="NCBI Taxonomy" id="8262"/>
    <lineage>
        <taxon>Eukaryota</taxon>
        <taxon>Metazoa</taxon>
        <taxon>Chordata</taxon>
        <taxon>Craniata</taxon>
        <taxon>Vertebrata</taxon>
        <taxon>Euteleostomi</taxon>
        <taxon>Actinopterygii</taxon>
        <taxon>Neopterygii</taxon>
        <taxon>Teleostei</taxon>
        <taxon>Neoteleostei</taxon>
        <taxon>Acanthomorphata</taxon>
        <taxon>Carangaria</taxon>
        <taxon>Pleuronectiformes</taxon>
        <taxon>Pleuronectoidei</taxon>
        <taxon>Pleuronectidae</taxon>
        <taxon>Pleuronectes</taxon>
    </lineage>
</organism>
<gene>
    <name evidence="1" type="ORF">PLEPLA_LOCUS10271</name>
</gene>
<dbReference type="Proteomes" id="UP001153269">
    <property type="component" value="Unassembled WGS sequence"/>
</dbReference>
<proteinExistence type="predicted"/>
<dbReference type="EMBL" id="CADEAL010000578">
    <property type="protein sequence ID" value="CAB1422356.1"/>
    <property type="molecule type" value="Genomic_DNA"/>
</dbReference>
<name>A0A9N7YE58_PLEPL</name>
<accession>A0A9N7YE58</accession>
<comment type="caution">
    <text evidence="1">The sequence shown here is derived from an EMBL/GenBank/DDBJ whole genome shotgun (WGS) entry which is preliminary data.</text>
</comment>
<protein>
    <submittedName>
        <fullName evidence="1">Uncharacterized protein</fullName>
    </submittedName>
</protein>
<dbReference type="AlphaFoldDB" id="A0A9N7YE58"/>
<evidence type="ECO:0000313" key="2">
    <source>
        <dbReference type="Proteomes" id="UP001153269"/>
    </source>
</evidence>